<evidence type="ECO:0000256" key="1">
    <source>
        <dbReference type="ARBA" id="ARBA00004141"/>
    </source>
</evidence>
<evidence type="ECO:0000256" key="6">
    <source>
        <dbReference type="ARBA" id="ARBA00023136"/>
    </source>
</evidence>
<feature type="transmembrane region" description="Helical" evidence="7">
    <location>
        <begin position="392"/>
        <end position="413"/>
    </location>
</feature>
<dbReference type="STRING" id="1576369.SAMN05421753_12183"/>
<dbReference type="InterPro" id="IPR012938">
    <property type="entry name" value="Glc/Sorbosone_DH"/>
</dbReference>
<evidence type="ECO:0000256" key="2">
    <source>
        <dbReference type="ARBA" id="ARBA00022676"/>
    </source>
</evidence>
<feature type="domain" description="Glucose/Sorbosone dehydrogenase" evidence="9">
    <location>
        <begin position="636"/>
        <end position="911"/>
    </location>
</feature>
<dbReference type="AlphaFoldDB" id="A0A1I3RSY3"/>
<evidence type="ECO:0000259" key="9">
    <source>
        <dbReference type="Pfam" id="PF07995"/>
    </source>
</evidence>
<keyword evidence="2" id="KW-0328">Glycosyltransferase</keyword>
<evidence type="ECO:0000313" key="11">
    <source>
        <dbReference type="Proteomes" id="UP000199518"/>
    </source>
</evidence>
<name>A0A1I3RSY3_9PLAN</name>
<evidence type="ECO:0000256" key="3">
    <source>
        <dbReference type="ARBA" id="ARBA00022679"/>
    </source>
</evidence>
<gene>
    <name evidence="10" type="ORF">SAMN05421753_12183</name>
</gene>
<dbReference type="EMBL" id="FOQD01000021">
    <property type="protein sequence ID" value="SFJ48391.1"/>
    <property type="molecule type" value="Genomic_DNA"/>
</dbReference>
<dbReference type="InterPro" id="IPR011042">
    <property type="entry name" value="6-blade_b-propeller_TolB-like"/>
</dbReference>
<feature type="transmembrane region" description="Helical" evidence="7">
    <location>
        <begin position="460"/>
        <end position="478"/>
    </location>
</feature>
<feature type="domain" description="Glycosyltransferase 2-like" evidence="8">
    <location>
        <begin position="114"/>
        <end position="277"/>
    </location>
</feature>
<evidence type="ECO:0000256" key="4">
    <source>
        <dbReference type="ARBA" id="ARBA00022692"/>
    </source>
</evidence>
<dbReference type="Gene3D" id="2.120.10.30">
    <property type="entry name" value="TolB, C-terminal domain"/>
    <property type="match status" value="1"/>
</dbReference>
<evidence type="ECO:0000259" key="8">
    <source>
        <dbReference type="Pfam" id="PF00535"/>
    </source>
</evidence>
<dbReference type="CDD" id="cd06421">
    <property type="entry name" value="CESA_CelA_like"/>
    <property type="match status" value="1"/>
</dbReference>
<reference evidence="11" key="1">
    <citation type="submission" date="2016-10" db="EMBL/GenBank/DDBJ databases">
        <authorList>
            <person name="Varghese N."/>
            <person name="Submissions S."/>
        </authorList>
    </citation>
    <scope>NUCLEOTIDE SEQUENCE [LARGE SCALE GENOMIC DNA]</scope>
    <source>
        <strain evidence="11">DSM 26348</strain>
    </source>
</reference>
<feature type="transmembrane region" description="Helical" evidence="7">
    <location>
        <begin position="354"/>
        <end position="372"/>
    </location>
</feature>
<accession>A0A1I3RSY3</accession>
<dbReference type="SUPFAM" id="SSF50952">
    <property type="entry name" value="Soluble quinoprotein glucose dehydrogenase"/>
    <property type="match status" value="1"/>
</dbReference>
<dbReference type="SUPFAM" id="SSF53448">
    <property type="entry name" value="Nucleotide-diphospho-sugar transferases"/>
    <property type="match status" value="1"/>
</dbReference>
<organism evidence="10 11">
    <name type="scientific">Planctomicrobium piriforme</name>
    <dbReference type="NCBI Taxonomy" id="1576369"/>
    <lineage>
        <taxon>Bacteria</taxon>
        <taxon>Pseudomonadati</taxon>
        <taxon>Planctomycetota</taxon>
        <taxon>Planctomycetia</taxon>
        <taxon>Planctomycetales</taxon>
        <taxon>Planctomycetaceae</taxon>
        <taxon>Planctomicrobium</taxon>
    </lineage>
</organism>
<keyword evidence="3 10" id="KW-0808">Transferase</keyword>
<dbReference type="GO" id="GO:0016020">
    <property type="term" value="C:membrane"/>
    <property type="evidence" value="ECO:0007669"/>
    <property type="project" value="UniProtKB-SubCell"/>
</dbReference>
<keyword evidence="11" id="KW-1185">Reference proteome</keyword>
<evidence type="ECO:0000256" key="7">
    <source>
        <dbReference type="SAM" id="Phobius"/>
    </source>
</evidence>
<sequence length="1264" mass="141728">MFPMQEPIEPEQYCASARVVTDREKYCYAQGRHGWLVLFGLVSSTLLLVGLGRFAVIDMLWMLALPFLLTNGLYLLLSYAVMLSGSTFRLSDHLRLVDKWTSRPTDRQRASVDVFLPVCGEPLDVVLGTWAGVRQLEWSGEINVYVLDDSTDDRFRVAAQAFGFHYLRRPARELRKAGNLRYAFSHSHGDFILLLDADFRPRADMLLELMPYLLHDAQVAIVQSPQFFDVHSGMNWVQAGAGYVQELFYRLIQPARDRWGAAVCTGSCAVYRRTALQQFEGCYPIAHSEDLWTGFELLNRGYQVRYVPVILAKGLCPDRLDSFVHQQSRWCQGSLSLVTSNEFWQSRLTLAQKTCFVSGFAYYLATALNTVFTPLPPLIMVGLFPEWVHWNHAAFAALAVIYTPFLIGWWSVYPFGLHFLTTREVSCAAHLSALVDLMSRSGTHWIVTGDKYARRNWRGWPCLLLLATSLGAAALIWASVLKELTRAPDRWVHFAPPLLFATTHALICARMASMIWPSLLPQVSIPFPIVLFRLPWILTGVTVVLLSLGTVGLAWKTENAPQEADVAAPDFLNTTPAADLSDYVVVDAFPGAGLGGVMRLREHPSAPGVYFAADFHGTIREVRRHGSRWISRIVADLSGTDLGWLFSFEVHPHYPVDRRLFVIYRTDDADPGSLFCRLSALQLPTAGIADKKHEQILIEQQVASREHLFGDLAFDRQGYLLISCGDNELAGRHHNTQQLDAGFFSGILRIEVNGREDRGHPPRFQVAGTRTSGYRIPNDNPFVGTPNVLEEFWSLGFRNPFRIHCDPSGDRVWVGEVGEDEMEQIEVAQSGSNHQWSRREGSLQGPEAESTLLENWGVETPPAFEYPHTDMNLCVIGGPIIQGPMFPELQGRVVYGDNRSGRVWTLTASAGTPTTSIPLLQLPFGRTASSLVSISTDVAGNLFFTNFTSSPGVYRLQRSEPTGFPQRFSELNVFTDLSSLTPAIGTLPYDVTVPLWSDGLHKQRWIRLPRGTQIDNGAPRWKFPPGTLLIKHFDARDPELGYRHPVETRVLLVRDDGTTVGASYVWNEDRNDAILQLERETVLLPGPNGPVEYRIPGVGDCKMCHARENPILGFTPEQLVGNNEFNELQRQGVFRHRTVPKSPSLVPLDRTPASLEEQARSYLHANCSFCHHPAGVEHLDFDLRIDGTSTQELISTTSRLAHHKIDGRTAKTLLKPGSPDESAMYLRLQTTDPRHAMPWLARTRPDPAALELISEWIHSLPNSP</sequence>
<evidence type="ECO:0000313" key="10">
    <source>
        <dbReference type="EMBL" id="SFJ48391.1"/>
    </source>
</evidence>
<dbReference type="Pfam" id="PF00535">
    <property type="entry name" value="Glycos_transf_2"/>
    <property type="match status" value="1"/>
</dbReference>
<evidence type="ECO:0000256" key="5">
    <source>
        <dbReference type="ARBA" id="ARBA00022989"/>
    </source>
</evidence>
<feature type="transmembrane region" description="Helical" evidence="7">
    <location>
        <begin position="35"/>
        <end position="54"/>
    </location>
</feature>
<keyword evidence="5 7" id="KW-1133">Transmembrane helix</keyword>
<dbReference type="PANTHER" id="PTHR43867:SF2">
    <property type="entry name" value="CELLULOSE SYNTHASE CATALYTIC SUBUNIT A [UDP-FORMING]"/>
    <property type="match status" value="1"/>
</dbReference>
<comment type="subcellular location">
    <subcellularLocation>
        <location evidence="1">Membrane</location>
        <topology evidence="1">Multi-pass membrane protein</topology>
    </subcellularLocation>
</comment>
<keyword evidence="4 7" id="KW-0812">Transmembrane</keyword>
<dbReference type="OrthoDB" id="9770043at2"/>
<feature type="transmembrane region" description="Helical" evidence="7">
    <location>
        <begin position="531"/>
        <end position="555"/>
    </location>
</feature>
<proteinExistence type="predicted"/>
<dbReference type="InterPro" id="IPR029044">
    <property type="entry name" value="Nucleotide-diphossugar_trans"/>
</dbReference>
<dbReference type="Pfam" id="PF07995">
    <property type="entry name" value="GSDH"/>
    <property type="match status" value="1"/>
</dbReference>
<dbReference type="Gene3D" id="3.90.550.10">
    <property type="entry name" value="Spore Coat Polysaccharide Biosynthesis Protein SpsA, Chain A"/>
    <property type="match status" value="1"/>
</dbReference>
<dbReference type="InterPro" id="IPR011041">
    <property type="entry name" value="Quinoprot_gluc/sorb_DH_b-prop"/>
</dbReference>
<dbReference type="InterPro" id="IPR050321">
    <property type="entry name" value="Glycosyltr_2/OpgH_subfam"/>
</dbReference>
<dbReference type="InterPro" id="IPR001173">
    <property type="entry name" value="Glyco_trans_2-like"/>
</dbReference>
<dbReference type="Proteomes" id="UP000199518">
    <property type="component" value="Unassembled WGS sequence"/>
</dbReference>
<protein>
    <submittedName>
        <fullName evidence="10">Glycosyltransferase, catalytic subunit of cellulose synthase and poly-beta-1,6-N-acetylglucosamine synthase</fullName>
    </submittedName>
</protein>
<keyword evidence="6 7" id="KW-0472">Membrane</keyword>
<dbReference type="PANTHER" id="PTHR43867">
    <property type="entry name" value="CELLULOSE SYNTHASE CATALYTIC SUBUNIT A [UDP-FORMING]"/>
    <property type="match status" value="1"/>
</dbReference>
<feature type="transmembrane region" description="Helical" evidence="7">
    <location>
        <begin position="60"/>
        <end position="81"/>
    </location>
</feature>
<dbReference type="GO" id="GO:0016757">
    <property type="term" value="F:glycosyltransferase activity"/>
    <property type="evidence" value="ECO:0007669"/>
    <property type="project" value="UniProtKB-KW"/>
</dbReference>